<evidence type="ECO:0000256" key="2">
    <source>
        <dbReference type="SAM" id="SignalP"/>
    </source>
</evidence>
<dbReference type="AlphaFoldDB" id="A0A0R2HVK7"/>
<organism evidence="3 4">
    <name type="scientific">Carnobacterium divergens DSM 20623</name>
    <dbReference type="NCBI Taxonomy" id="1449336"/>
    <lineage>
        <taxon>Bacteria</taxon>
        <taxon>Bacillati</taxon>
        <taxon>Bacillota</taxon>
        <taxon>Bacilli</taxon>
        <taxon>Lactobacillales</taxon>
        <taxon>Carnobacteriaceae</taxon>
        <taxon>Carnobacterium</taxon>
    </lineage>
</organism>
<keyword evidence="1" id="KW-0812">Transmembrane</keyword>
<dbReference type="GeneID" id="89589925"/>
<accession>A0A0R2HVK7</accession>
<comment type="caution">
    <text evidence="3">The sequence shown here is derived from an EMBL/GenBank/DDBJ whole genome shotgun (WGS) entry which is preliminary data.</text>
</comment>
<gene>
    <name evidence="3" type="ORF">IV74_GL000848</name>
</gene>
<keyword evidence="1" id="KW-1133">Transmembrane helix</keyword>
<feature type="chain" id="PRO_5006417931" evidence="2">
    <location>
        <begin position="27"/>
        <end position="235"/>
    </location>
</feature>
<dbReference type="EMBL" id="JQBS01000024">
    <property type="protein sequence ID" value="KRN56600.1"/>
    <property type="molecule type" value="Genomic_DNA"/>
</dbReference>
<dbReference type="Proteomes" id="UP000051658">
    <property type="component" value="Unassembled WGS sequence"/>
</dbReference>
<dbReference type="PATRIC" id="fig|1449336.4.peg.868"/>
<feature type="transmembrane region" description="Helical" evidence="1">
    <location>
        <begin position="209"/>
        <end position="231"/>
    </location>
</feature>
<feature type="signal peptide" evidence="2">
    <location>
        <begin position="1"/>
        <end position="26"/>
    </location>
</feature>
<evidence type="ECO:0000313" key="3">
    <source>
        <dbReference type="EMBL" id="KRN56600.1"/>
    </source>
</evidence>
<keyword evidence="1" id="KW-0472">Membrane</keyword>
<reference evidence="3 4" key="1">
    <citation type="journal article" date="2015" name="Genome Announc.">
        <title>Expanding the biotechnology potential of lactobacilli through comparative genomics of 213 strains and associated genera.</title>
        <authorList>
            <person name="Sun Z."/>
            <person name="Harris H.M."/>
            <person name="McCann A."/>
            <person name="Guo C."/>
            <person name="Argimon S."/>
            <person name="Zhang W."/>
            <person name="Yang X."/>
            <person name="Jeffery I.B."/>
            <person name="Cooney J.C."/>
            <person name="Kagawa T.F."/>
            <person name="Liu W."/>
            <person name="Song Y."/>
            <person name="Salvetti E."/>
            <person name="Wrobel A."/>
            <person name="Rasinkangas P."/>
            <person name="Parkhill J."/>
            <person name="Rea M.C."/>
            <person name="O'Sullivan O."/>
            <person name="Ritari J."/>
            <person name="Douillard F.P."/>
            <person name="Paul Ross R."/>
            <person name="Yang R."/>
            <person name="Briner A.E."/>
            <person name="Felis G.E."/>
            <person name="de Vos W.M."/>
            <person name="Barrangou R."/>
            <person name="Klaenhammer T.R."/>
            <person name="Caufield P.W."/>
            <person name="Cui Y."/>
            <person name="Zhang H."/>
            <person name="O'Toole P.W."/>
        </authorList>
    </citation>
    <scope>NUCLEOTIDE SEQUENCE [LARGE SCALE GENOMIC DNA]</scope>
    <source>
        <strain evidence="3 4">DSM 20623</strain>
    </source>
</reference>
<keyword evidence="2" id="KW-0732">Signal</keyword>
<dbReference type="RefSeq" id="WP_051915721.1">
    <property type="nucleotide sequence ID" value="NZ_JQBS01000024.1"/>
</dbReference>
<feature type="transmembrane region" description="Helical" evidence="1">
    <location>
        <begin position="177"/>
        <end position="197"/>
    </location>
</feature>
<evidence type="ECO:0000313" key="4">
    <source>
        <dbReference type="Proteomes" id="UP000051658"/>
    </source>
</evidence>
<name>A0A0R2HVK7_CARDV</name>
<sequence>MKKLFKLTLILGIVLSFIAMPFISSAASVNSTNSNNMSKMIKEINFETDQKQFSKYLNLAKVGMLDKSIDLKTTISNLDFEASKLTEYDGFMLLTIPFKEDSHFNVLSNITIAFKNDKVVNYSEQQLTKSENNTFWINQFIDGKQARNEDLAIDYVSNEETKTAIKEIQQLSTQRGLNMSCFAAVVGASGGVIGVILKLCGAPCSLAPPICAGCLAGIVVVGGGGIIGAVVTCWK</sequence>
<proteinExistence type="predicted"/>
<keyword evidence="4" id="KW-1185">Reference proteome</keyword>
<protein>
    <submittedName>
        <fullName evidence="3">Uncharacterized protein</fullName>
    </submittedName>
</protein>
<evidence type="ECO:0000256" key="1">
    <source>
        <dbReference type="SAM" id="Phobius"/>
    </source>
</evidence>